<dbReference type="InterPro" id="IPR036910">
    <property type="entry name" value="HMG_box_dom_sf"/>
</dbReference>
<feature type="compositionally biased region" description="Polar residues" evidence="2">
    <location>
        <begin position="32"/>
        <end position="49"/>
    </location>
</feature>
<feature type="region of interest" description="Disordered" evidence="2">
    <location>
        <begin position="1"/>
        <end position="79"/>
    </location>
</feature>
<dbReference type="Gene3D" id="1.10.30.10">
    <property type="entry name" value="High mobility group box domain"/>
    <property type="match status" value="1"/>
</dbReference>
<evidence type="ECO:0000313" key="4">
    <source>
        <dbReference type="EMBL" id="KAF5337348.1"/>
    </source>
</evidence>
<feature type="region of interest" description="Disordered" evidence="2">
    <location>
        <begin position="261"/>
        <end position="308"/>
    </location>
</feature>
<dbReference type="SUPFAM" id="SSF47095">
    <property type="entry name" value="HMG-box"/>
    <property type="match status" value="1"/>
</dbReference>
<dbReference type="InterPro" id="IPR009071">
    <property type="entry name" value="HMG_box_dom"/>
</dbReference>
<feature type="compositionally biased region" description="Basic residues" evidence="2">
    <location>
        <begin position="162"/>
        <end position="177"/>
    </location>
</feature>
<gene>
    <name evidence="4" type="ORF">D9611_002856</name>
</gene>
<dbReference type="EMBL" id="JAACJK010000057">
    <property type="protein sequence ID" value="KAF5337348.1"/>
    <property type="molecule type" value="Genomic_DNA"/>
</dbReference>
<proteinExistence type="predicted"/>
<feature type="DNA-binding region" description="HMG box" evidence="1">
    <location>
        <begin position="80"/>
        <end position="159"/>
    </location>
</feature>
<dbReference type="PROSITE" id="PS50118">
    <property type="entry name" value="HMG_BOX_2"/>
    <property type="match status" value="1"/>
</dbReference>
<evidence type="ECO:0000256" key="1">
    <source>
        <dbReference type="PROSITE-ProRule" id="PRU00267"/>
    </source>
</evidence>
<dbReference type="SMART" id="SM00398">
    <property type="entry name" value="HMG"/>
    <property type="match status" value="1"/>
</dbReference>
<evidence type="ECO:0000313" key="5">
    <source>
        <dbReference type="Proteomes" id="UP000541558"/>
    </source>
</evidence>
<keyword evidence="1" id="KW-0238">DNA-binding</keyword>
<keyword evidence="5" id="KW-1185">Reference proteome</keyword>
<feature type="compositionally biased region" description="Basic residues" evidence="2">
    <location>
        <begin position="185"/>
        <end position="197"/>
    </location>
</feature>
<dbReference type="Proteomes" id="UP000541558">
    <property type="component" value="Unassembled WGS sequence"/>
</dbReference>
<evidence type="ECO:0000256" key="2">
    <source>
        <dbReference type="SAM" id="MobiDB-lite"/>
    </source>
</evidence>
<evidence type="ECO:0000259" key="3">
    <source>
        <dbReference type="PROSITE" id="PS50118"/>
    </source>
</evidence>
<keyword evidence="1" id="KW-0539">Nucleus</keyword>
<feature type="compositionally biased region" description="Polar residues" evidence="2">
    <location>
        <begin position="296"/>
        <end position="308"/>
    </location>
</feature>
<comment type="caution">
    <text evidence="4">The sequence shown here is derived from an EMBL/GenBank/DDBJ whole genome shotgun (WGS) entry which is preliminary data.</text>
</comment>
<dbReference type="CDD" id="cd01389">
    <property type="entry name" value="HMG-box_ROX1-like"/>
    <property type="match status" value="1"/>
</dbReference>
<dbReference type="AlphaFoldDB" id="A0A8H5FI74"/>
<feature type="domain" description="HMG box" evidence="3">
    <location>
        <begin position="80"/>
        <end position="159"/>
    </location>
</feature>
<organism evidence="4 5">
    <name type="scientific">Ephemerocybe angulata</name>
    <dbReference type="NCBI Taxonomy" id="980116"/>
    <lineage>
        <taxon>Eukaryota</taxon>
        <taxon>Fungi</taxon>
        <taxon>Dikarya</taxon>
        <taxon>Basidiomycota</taxon>
        <taxon>Agaricomycotina</taxon>
        <taxon>Agaricomycetes</taxon>
        <taxon>Agaricomycetidae</taxon>
        <taxon>Agaricales</taxon>
        <taxon>Agaricineae</taxon>
        <taxon>Psathyrellaceae</taxon>
        <taxon>Ephemerocybe</taxon>
    </lineage>
</organism>
<feature type="compositionally biased region" description="Low complexity" evidence="2">
    <location>
        <begin position="1"/>
        <end position="15"/>
    </location>
</feature>
<accession>A0A8H5FI74</accession>
<dbReference type="OrthoDB" id="6247875at2759"/>
<dbReference type="Pfam" id="PF00505">
    <property type="entry name" value="HMG_box"/>
    <property type="match status" value="1"/>
</dbReference>
<reference evidence="4 5" key="1">
    <citation type="journal article" date="2020" name="ISME J.">
        <title>Uncovering the hidden diversity of litter-decomposition mechanisms in mushroom-forming fungi.</title>
        <authorList>
            <person name="Floudas D."/>
            <person name="Bentzer J."/>
            <person name="Ahren D."/>
            <person name="Johansson T."/>
            <person name="Persson P."/>
            <person name="Tunlid A."/>
        </authorList>
    </citation>
    <scope>NUCLEOTIDE SEQUENCE [LARGE SCALE GENOMIC DNA]</scope>
    <source>
        <strain evidence="4 5">CBS 175.51</strain>
    </source>
</reference>
<name>A0A8H5FI74_9AGAR</name>
<dbReference type="GO" id="GO:0003677">
    <property type="term" value="F:DNA binding"/>
    <property type="evidence" value="ECO:0007669"/>
    <property type="project" value="UniProtKB-UniRule"/>
</dbReference>
<protein>
    <recommendedName>
        <fullName evidence="3">HMG box domain-containing protein</fullName>
    </recommendedName>
</protein>
<dbReference type="GO" id="GO:0005634">
    <property type="term" value="C:nucleus"/>
    <property type="evidence" value="ECO:0007669"/>
    <property type="project" value="UniProtKB-UniRule"/>
</dbReference>
<feature type="region of interest" description="Disordered" evidence="2">
    <location>
        <begin position="160"/>
        <end position="227"/>
    </location>
</feature>
<sequence>MPGTNPSSNTNENNNLDPGRSADGNATPPTSPSSNTARTPTLFSGNTATGEVEQQYGHVQNEPTSPSLSPSPDPEAPESIPRFKNAYILFQIYFVAFTRAEAESQAKKKGEPCPKVNQRYLFSQAGTVWKGLSALQKAPWEEKAAEERRRHNEKYPDYVYHAPKKGKKGVKASKKKAQGAEKAAATRKFKVKSRASTKKSALSKGKGKGRGKEVEVDPPRSPFTPLLPTDEETIMALEGVQLASARVESWRCHVEAASTQNSFSYPSGSGSATSSSSASGSGSSSFPYASGSGPSTHNQTALASGSGNFSSNVTPSTWGNVAQPAFIPQDPTGFNIAAQPMPHYSAQPQVFDGNYASTSSIPGPDFNAFQGYQHIDLGLDLPISEVHDYIVNQGNAPGSGVHAGANLLDAQAGSITYSDTAMFVPMNIHGSHIPALAGVSSSAEQHPQAGNQPTQFDLNASGTYISPWGTTWSEEQYRRALGDALSLGLDCSVAWVVEVFLWQEAIMASGSGAELNDVLNRVLEGAAGL</sequence>
<feature type="compositionally biased region" description="Low complexity" evidence="2">
    <location>
        <begin position="262"/>
        <end position="295"/>
    </location>
</feature>